<dbReference type="Gene3D" id="3.10.10.10">
    <property type="entry name" value="HIV Type 1 Reverse Transcriptase, subunit A, domain 1"/>
    <property type="match status" value="1"/>
</dbReference>
<dbReference type="PANTHER" id="PTHR24559:SF457">
    <property type="entry name" value="RNA-DIRECTED DNA POLYMERASE HOMOLOG"/>
    <property type="match status" value="1"/>
</dbReference>
<feature type="domain" description="Reverse transcriptase" evidence="1">
    <location>
        <begin position="56"/>
        <end position="153"/>
    </location>
</feature>
<accession>A0A371HQY4</accession>
<keyword evidence="3" id="KW-1185">Reference proteome</keyword>
<organism evidence="2 3">
    <name type="scientific">Mucuna pruriens</name>
    <name type="common">Velvet bean</name>
    <name type="synonym">Dolichos pruriens</name>
    <dbReference type="NCBI Taxonomy" id="157652"/>
    <lineage>
        <taxon>Eukaryota</taxon>
        <taxon>Viridiplantae</taxon>
        <taxon>Streptophyta</taxon>
        <taxon>Embryophyta</taxon>
        <taxon>Tracheophyta</taxon>
        <taxon>Spermatophyta</taxon>
        <taxon>Magnoliopsida</taxon>
        <taxon>eudicotyledons</taxon>
        <taxon>Gunneridae</taxon>
        <taxon>Pentapetalae</taxon>
        <taxon>rosids</taxon>
        <taxon>fabids</taxon>
        <taxon>Fabales</taxon>
        <taxon>Fabaceae</taxon>
        <taxon>Papilionoideae</taxon>
        <taxon>50 kb inversion clade</taxon>
        <taxon>NPAAA clade</taxon>
        <taxon>indigoferoid/millettioid clade</taxon>
        <taxon>Phaseoleae</taxon>
        <taxon>Mucuna</taxon>
    </lineage>
</organism>
<feature type="non-terminal residue" evidence="2">
    <location>
        <position position="1"/>
    </location>
</feature>
<dbReference type="InterPro" id="IPR043502">
    <property type="entry name" value="DNA/RNA_pol_sf"/>
</dbReference>
<evidence type="ECO:0000313" key="2">
    <source>
        <dbReference type="EMBL" id="RDY05199.1"/>
    </source>
</evidence>
<dbReference type="InterPro" id="IPR043128">
    <property type="entry name" value="Rev_trsase/Diguanyl_cyclase"/>
</dbReference>
<reference evidence="2" key="1">
    <citation type="submission" date="2018-05" db="EMBL/GenBank/DDBJ databases">
        <title>Draft genome of Mucuna pruriens seed.</title>
        <authorList>
            <person name="Nnadi N.E."/>
            <person name="Vos R."/>
            <person name="Hasami M.H."/>
            <person name="Devisetty U.K."/>
            <person name="Aguiy J.C."/>
        </authorList>
    </citation>
    <scope>NUCLEOTIDE SEQUENCE [LARGE SCALE GENOMIC DNA]</scope>
    <source>
        <strain evidence="2">JCA_2017</strain>
    </source>
</reference>
<dbReference type="Proteomes" id="UP000257109">
    <property type="component" value="Unassembled WGS sequence"/>
</dbReference>
<name>A0A371HQY4_MUCPR</name>
<dbReference type="InterPro" id="IPR000477">
    <property type="entry name" value="RT_dom"/>
</dbReference>
<dbReference type="Gene3D" id="3.30.70.270">
    <property type="match status" value="1"/>
</dbReference>
<evidence type="ECO:0000259" key="1">
    <source>
        <dbReference type="Pfam" id="PF00078"/>
    </source>
</evidence>
<dbReference type="CDD" id="cd01647">
    <property type="entry name" value="RT_LTR"/>
    <property type="match status" value="1"/>
</dbReference>
<dbReference type="OrthoDB" id="101614at2759"/>
<proteinExistence type="predicted"/>
<comment type="caution">
    <text evidence="2">The sequence shown here is derived from an EMBL/GenBank/DDBJ whole genome shotgun (WGS) entry which is preliminary data.</text>
</comment>
<sequence length="237" mass="26875">MVQIQLDPSSTTIAMVDGGGSPLIHQSVLESQAVPSNRLRLHHHLHHLHQIRFSRYNQICMAPKDKEKTTFITTWGTFCYKVMSFGLKNARATYQRAMVTLFHDMMHKEVEVYVDDMIAKSKTPGQHIDYMQKLFERMRKYWLRLNPAKCTFGVGMGKLFGFIVNKIGIELDRNKESIGGIHGGNPWGASWDSKMISGKSKPYITLVLGTRTNMLSIGLGREEVKAIHAGSHHTADY</sequence>
<protein>
    <recommendedName>
        <fullName evidence="1">Reverse transcriptase domain-containing protein</fullName>
    </recommendedName>
</protein>
<dbReference type="PANTHER" id="PTHR24559">
    <property type="entry name" value="TRANSPOSON TY3-I GAG-POL POLYPROTEIN"/>
    <property type="match status" value="1"/>
</dbReference>
<dbReference type="EMBL" id="QJKJ01001926">
    <property type="protein sequence ID" value="RDY05199.1"/>
    <property type="molecule type" value="Genomic_DNA"/>
</dbReference>
<dbReference type="SUPFAM" id="SSF56672">
    <property type="entry name" value="DNA/RNA polymerases"/>
    <property type="match status" value="1"/>
</dbReference>
<gene>
    <name evidence="2" type="ORF">CR513_10981</name>
</gene>
<dbReference type="InterPro" id="IPR053134">
    <property type="entry name" value="RNA-dir_DNA_polymerase"/>
</dbReference>
<dbReference type="AlphaFoldDB" id="A0A371HQY4"/>
<dbReference type="Pfam" id="PF00078">
    <property type="entry name" value="RVT_1"/>
    <property type="match status" value="1"/>
</dbReference>
<evidence type="ECO:0000313" key="3">
    <source>
        <dbReference type="Proteomes" id="UP000257109"/>
    </source>
</evidence>